<dbReference type="Gene3D" id="3.40.630.40">
    <property type="entry name" value="Zn-dependent exopeptidases"/>
    <property type="match status" value="1"/>
</dbReference>
<dbReference type="GO" id="GO:0016787">
    <property type="term" value="F:hydrolase activity"/>
    <property type="evidence" value="ECO:0007669"/>
    <property type="project" value="UniProtKB-KW"/>
</dbReference>
<evidence type="ECO:0000313" key="1">
    <source>
        <dbReference type="EMBL" id="ASP23260.1"/>
    </source>
</evidence>
<reference evidence="1 2" key="1">
    <citation type="submission" date="2017-07" db="EMBL/GenBank/DDBJ databases">
        <title>Genome Sequence of Antarctobacter heliothermus Strain SMS3 Isolated from a culture of the Diatom Skeletonema marinoi.</title>
        <authorList>
            <person name="Topel M."/>
            <person name="Pinder M.I.M."/>
            <person name="Johansson O.N."/>
            <person name="Kourtchenko O."/>
            <person name="Godhe A."/>
            <person name="Clarke A.K."/>
        </authorList>
    </citation>
    <scope>NUCLEOTIDE SEQUENCE [LARGE SCALE GENOMIC DNA]</scope>
    <source>
        <strain evidence="1 2">SMS3</strain>
        <plasmid evidence="2">Plasmid psms3-1</plasmid>
    </source>
</reference>
<name>A0A222EAX7_9RHOB</name>
<dbReference type="Proteomes" id="UP000203589">
    <property type="component" value="Plasmid pSMS3-1"/>
</dbReference>
<geneLocation type="plasmid" evidence="2">
    <name>psms3-1</name>
</geneLocation>
<dbReference type="Pfam" id="PF05013">
    <property type="entry name" value="FGase"/>
    <property type="match status" value="1"/>
</dbReference>
<dbReference type="OrthoDB" id="9815326at2"/>
<dbReference type="PIRSF" id="PIRSF029730">
    <property type="entry name" value="UCP029730"/>
    <property type="match status" value="1"/>
</dbReference>
<accession>A0A222EAX7</accession>
<dbReference type="AlphaFoldDB" id="A0A222EAX7"/>
<dbReference type="InterPro" id="IPR007709">
    <property type="entry name" value="N-FG_amidohydro"/>
</dbReference>
<dbReference type="InterPro" id="IPR011227">
    <property type="entry name" value="UCP029730"/>
</dbReference>
<sequence>MLFSENDPAPVLSHGVSDGGGILLTCEHAGHAVPSALGDLGVPQADLRDHIGWDPGALAVAQVLADRLQTRLVAQRYSRLVIDCNRPRSAPDLIPEVSDTRAVPGNVALSVEDRDRRWHLTHQPFHAEVAHQRALHRALLSIHSFTPQKRDGAPRATQIGVLARDGNRLFTHLMTELPTLWPGQVVANDPYEIEDDSDYTIPVHAERHGLPHALLEIRNDLIADAAGVIRMAEALSAALKGYRL</sequence>
<proteinExistence type="predicted"/>
<keyword evidence="1" id="KW-0614">Plasmid</keyword>
<dbReference type="RefSeq" id="WP_094037379.1">
    <property type="nucleotide sequence ID" value="NZ_CP022541.1"/>
</dbReference>
<organism evidence="1 2">
    <name type="scientific">Antarctobacter heliothermus</name>
    <dbReference type="NCBI Taxonomy" id="74033"/>
    <lineage>
        <taxon>Bacteria</taxon>
        <taxon>Pseudomonadati</taxon>
        <taxon>Pseudomonadota</taxon>
        <taxon>Alphaproteobacteria</taxon>
        <taxon>Rhodobacterales</taxon>
        <taxon>Roseobacteraceae</taxon>
        <taxon>Antarctobacter</taxon>
    </lineage>
</organism>
<keyword evidence="1" id="KW-0378">Hydrolase</keyword>
<evidence type="ECO:0000313" key="2">
    <source>
        <dbReference type="Proteomes" id="UP000203589"/>
    </source>
</evidence>
<dbReference type="EMBL" id="CP022541">
    <property type="protein sequence ID" value="ASP23260.1"/>
    <property type="molecule type" value="Genomic_DNA"/>
</dbReference>
<dbReference type="SUPFAM" id="SSF53187">
    <property type="entry name" value="Zn-dependent exopeptidases"/>
    <property type="match status" value="1"/>
</dbReference>
<dbReference type="KEGG" id="aht:ANTHELSMS3_04868"/>
<gene>
    <name evidence="1" type="ORF">ANTHELSMS3_04868</name>
</gene>
<protein>
    <submittedName>
        <fullName evidence="1">N-formylglutamate amidohydrolase</fullName>
    </submittedName>
</protein>
<keyword evidence="2" id="KW-1185">Reference proteome</keyword>